<dbReference type="Proteomes" id="UP000782901">
    <property type="component" value="Unassembled WGS sequence"/>
</dbReference>
<sequence>MKTFADIYRNKISSYVKCDLIKEKNNIQQDIGKIYERLETVSNEKKIHDLKVAISRNKIKIREINKLLVETEQ</sequence>
<protein>
    <submittedName>
        <fullName evidence="1">Uncharacterized protein</fullName>
    </submittedName>
</protein>
<dbReference type="EMBL" id="JAGZEE010000042">
    <property type="protein sequence ID" value="MBS5413031.1"/>
    <property type="molecule type" value="Genomic_DNA"/>
</dbReference>
<evidence type="ECO:0000313" key="2">
    <source>
        <dbReference type="Proteomes" id="UP000782901"/>
    </source>
</evidence>
<gene>
    <name evidence="1" type="ORF">KHY35_20380</name>
</gene>
<proteinExistence type="predicted"/>
<accession>A0A943DYR2</accession>
<reference evidence="1" key="1">
    <citation type="submission" date="2021-02" db="EMBL/GenBank/DDBJ databases">
        <title>Infant gut strain persistence is associated with maternal origin, phylogeny, and functional potential including surface adhesion and iron acquisition.</title>
        <authorList>
            <person name="Lou Y.C."/>
        </authorList>
    </citation>
    <scope>NUCLEOTIDE SEQUENCE</scope>
    <source>
        <strain evidence="1">L3_082_243G1_dasL3_082_243G1_maxbin2.maxbin.015s ta_sub</strain>
    </source>
</reference>
<comment type="caution">
    <text evidence="1">The sequence shown here is derived from an EMBL/GenBank/DDBJ whole genome shotgun (WGS) entry which is preliminary data.</text>
</comment>
<evidence type="ECO:0000313" key="1">
    <source>
        <dbReference type="EMBL" id="MBS5413031.1"/>
    </source>
</evidence>
<organism evidence="1 2">
    <name type="scientific">Bacteroides thetaiotaomicron</name>
    <dbReference type="NCBI Taxonomy" id="818"/>
    <lineage>
        <taxon>Bacteria</taxon>
        <taxon>Pseudomonadati</taxon>
        <taxon>Bacteroidota</taxon>
        <taxon>Bacteroidia</taxon>
        <taxon>Bacteroidales</taxon>
        <taxon>Bacteroidaceae</taxon>
        <taxon>Bacteroides</taxon>
    </lineage>
</organism>
<name>A0A943DYR2_BACT4</name>
<dbReference type="RefSeq" id="WP_195741265.1">
    <property type="nucleotide sequence ID" value="NZ_JADMRY010000026.1"/>
</dbReference>
<dbReference type="AlphaFoldDB" id="A0A943DYR2"/>